<name>A0A9Q0WRG4_SALPP</name>
<dbReference type="InterPro" id="IPR003613">
    <property type="entry name" value="Ubox_domain"/>
</dbReference>
<dbReference type="GO" id="GO:0004842">
    <property type="term" value="F:ubiquitin-protein transferase activity"/>
    <property type="evidence" value="ECO:0007669"/>
    <property type="project" value="InterPro"/>
</dbReference>
<gene>
    <name evidence="4" type="ORF">OIU79_021096</name>
</gene>
<dbReference type="Pfam" id="PF04564">
    <property type="entry name" value="U-box"/>
    <property type="match status" value="1"/>
</dbReference>
<evidence type="ECO:0000259" key="3">
    <source>
        <dbReference type="SMART" id="SM00504"/>
    </source>
</evidence>
<reference evidence="4" key="2">
    <citation type="journal article" date="2023" name="Int. J. Mol. Sci.">
        <title>De Novo Assembly and Annotation of 11 Diverse Shrub Willow (Salix) Genomes Reveals Novel Gene Organization in Sex-Linked Regions.</title>
        <authorList>
            <person name="Hyden B."/>
            <person name="Feng K."/>
            <person name="Yates T.B."/>
            <person name="Jawdy S."/>
            <person name="Cereghino C."/>
            <person name="Smart L.B."/>
            <person name="Muchero W."/>
        </authorList>
    </citation>
    <scope>NUCLEOTIDE SEQUENCE</scope>
    <source>
        <tissue evidence="4">Shoot tip</tissue>
    </source>
</reference>
<organism evidence="4 5">
    <name type="scientific">Salix purpurea</name>
    <name type="common">Purple osier willow</name>
    <dbReference type="NCBI Taxonomy" id="77065"/>
    <lineage>
        <taxon>Eukaryota</taxon>
        <taxon>Viridiplantae</taxon>
        <taxon>Streptophyta</taxon>
        <taxon>Embryophyta</taxon>
        <taxon>Tracheophyta</taxon>
        <taxon>Spermatophyta</taxon>
        <taxon>Magnoliopsida</taxon>
        <taxon>eudicotyledons</taxon>
        <taxon>Gunneridae</taxon>
        <taxon>Pentapetalae</taxon>
        <taxon>rosids</taxon>
        <taxon>fabids</taxon>
        <taxon>Malpighiales</taxon>
        <taxon>Salicaceae</taxon>
        <taxon>Saliceae</taxon>
        <taxon>Salix</taxon>
    </lineage>
</organism>
<accession>A0A9Q0WRG4</accession>
<evidence type="ECO:0000256" key="1">
    <source>
        <dbReference type="ARBA" id="ARBA00004906"/>
    </source>
</evidence>
<dbReference type="SUPFAM" id="SSF57850">
    <property type="entry name" value="RING/U-box"/>
    <property type="match status" value="1"/>
</dbReference>
<dbReference type="Proteomes" id="UP001151532">
    <property type="component" value="Chromosome 11"/>
</dbReference>
<dbReference type="EMBL" id="JAPFFK010000003">
    <property type="protein sequence ID" value="KAJ6770380.1"/>
    <property type="molecule type" value="Genomic_DNA"/>
</dbReference>
<dbReference type="GO" id="GO:0016567">
    <property type="term" value="P:protein ubiquitination"/>
    <property type="evidence" value="ECO:0007669"/>
    <property type="project" value="InterPro"/>
</dbReference>
<dbReference type="Gene3D" id="3.30.40.10">
    <property type="entry name" value="Zinc/RING finger domain, C3HC4 (zinc finger)"/>
    <property type="match status" value="1"/>
</dbReference>
<evidence type="ECO:0000256" key="2">
    <source>
        <dbReference type="ARBA" id="ARBA00022679"/>
    </source>
</evidence>
<feature type="domain" description="U-box" evidence="3">
    <location>
        <begin position="130"/>
        <end position="209"/>
    </location>
</feature>
<reference evidence="4" key="1">
    <citation type="submission" date="2022-11" db="EMBL/GenBank/DDBJ databases">
        <authorList>
            <person name="Hyden B.L."/>
            <person name="Feng K."/>
            <person name="Yates T."/>
            <person name="Jawdy S."/>
            <person name="Smart L.B."/>
            <person name="Muchero W."/>
        </authorList>
    </citation>
    <scope>NUCLEOTIDE SEQUENCE</scope>
    <source>
        <tissue evidence="4">Shoot tip</tissue>
    </source>
</reference>
<comment type="pathway">
    <text evidence="1">Protein modification; protein ubiquitination.</text>
</comment>
<evidence type="ECO:0000313" key="4">
    <source>
        <dbReference type="EMBL" id="KAJ6770380.1"/>
    </source>
</evidence>
<protein>
    <submittedName>
        <fullName evidence="4">U-BOX DOMAIN-CONTAINING PROTEIN 17</fullName>
    </submittedName>
</protein>
<comment type="caution">
    <text evidence="4">The sequence shown here is derived from an EMBL/GenBank/DDBJ whole genome shotgun (WGS) entry which is preliminary data.</text>
</comment>
<keyword evidence="5" id="KW-1185">Reference proteome</keyword>
<dbReference type="AlphaFoldDB" id="A0A9Q0WRG4"/>
<keyword evidence="2" id="KW-0808">Transferase</keyword>
<dbReference type="PANTHER" id="PTHR23315:SF266">
    <property type="entry name" value="U-BOX DOMAIN-CONTAINING PROTEIN 17"/>
    <property type="match status" value="1"/>
</dbReference>
<dbReference type="SMART" id="SM00504">
    <property type="entry name" value="Ubox"/>
    <property type="match status" value="1"/>
</dbReference>
<proteinExistence type="predicted"/>
<dbReference type="InterPro" id="IPR013083">
    <property type="entry name" value="Znf_RING/FYVE/PHD"/>
</dbReference>
<dbReference type="OrthoDB" id="1936531at2759"/>
<dbReference type="PANTHER" id="PTHR23315">
    <property type="entry name" value="U BOX DOMAIN-CONTAINING"/>
    <property type="match status" value="1"/>
</dbReference>
<evidence type="ECO:0000313" key="5">
    <source>
        <dbReference type="Proteomes" id="UP001151532"/>
    </source>
</evidence>
<sequence>MNFEAVRSTGERSSILPRTRVFIDEDEEALRLGLFSFLNEFENGRIPGLAELRLFSVEGLGIEDAKRCITEIGFLEEQIVCHGRGIEPTASVVNGFGENEVELQIGNQKKRRKGLIAQEIAETFITVHKGFFCLMLLDLMRDPVIISTGQTYDRSSISRWMEEGHCYLPQDRADTHEHSPCSKPGFEESDRAIPYLCELLFAQENSITTIIILTKLLNFNFQL</sequence>